<name>A0A2K9Z1D8_RHILE</name>
<organism evidence="1 2">
    <name type="scientific">Rhizobium leguminosarum</name>
    <dbReference type="NCBI Taxonomy" id="384"/>
    <lineage>
        <taxon>Bacteria</taxon>
        <taxon>Pseudomonadati</taxon>
        <taxon>Pseudomonadota</taxon>
        <taxon>Alphaproteobacteria</taxon>
        <taxon>Hyphomicrobiales</taxon>
        <taxon>Rhizobiaceae</taxon>
        <taxon>Rhizobium/Agrobacterium group</taxon>
        <taxon>Rhizobium</taxon>
    </lineage>
</organism>
<gene>
    <name evidence="1" type="ORF">CUJ84_Chr001626</name>
</gene>
<proteinExistence type="predicted"/>
<sequence length="93" mass="9957">MIFLYLVVMVAANTKYSINSLLSPAPMSLFLEAENRAKILSGLNRSRSIALIPRPNFQKGTGLVTSGPVAAATSGIVKFETADSVKGWLLIDC</sequence>
<dbReference type="AlphaFoldDB" id="A0A2K9Z1D8"/>
<evidence type="ECO:0000313" key="1">
    <source>
        <dbReference type="EMBL" id="AUW42010.1"/>
    </source>
</evidence>
<evidence type="ECO:0000313" key="2">
    <source>
        <dbReference type="Proteomes" id="UP000238523"/>
    </source>
</evidence>
<dbReference type="Proteomes" id="UP000238523">
    <property type="component" value="Chromosome"/>
</dbReference>
<dbReference type="EMBL" id="CP025012">
    <property type="protein sequence ID" value="AUW42010.1"/>
    <property type="molecule type" value="Genomic_DNA"/>
</dbReference>
<protein>
    <submittedName>
        <fullName evidence="1">Uncharacterized protein</fullName>
    </submittedName>
</protein>
<dbReference type="RefSeq" id="WP_155257504.1">
    <property type="nucleotide sequence ID" value="NZ_CP025012.1"/>
</dbReference>
<reference evidence="1 2" key="1">
    <citation type="submission" date="2017-11" db="EMBL/GenBank/DDBJ databases">
        <title>Complete genome of Rhizobium leguminosarum Norway, an ineffective micro-symbiont.</title>
        <authorList>
            <person name="Hoffrichter A."/>
            <person name="Liang J."/>
            <person name="Brachmann A."/>
            <person name="Marin M."/>
        </authorList>
    </citation>
    <scope>NUCLEOTIDE SEQUENCE [LARGE SCALE GENOMIC DNA]</scope>
    <source>
        <strain evidence="1 2">Norway</strain>
    </source>
</reference>
<accession>A0A2K9Z1D8</accession>